<comment type="caution">
    <text evidence="1">The sequence shown here is derived from an EMBL/GenBank/DDBJ whole genome shotgun (WGS) entry which is preliminary data.</text>
</comment>
<organism evidence="1 2">
    <name type="scientific">Allorhodopirellula heiligendammensis</name>
    <dbReference type="NCBI Taxonomy" id="2714739"/>
    <lineage>
        <taxon>Bacteria</taxon>
        <taxon>Pseudomonadati</taxon>
        <taxon>Planctomycetota</taxon>
        <taxon>Planctomycetia</taxon>
        <taxon>Pirellulales</taxon>
        <taxon>Pirellulaceae</taxon>
        <taxon>Allorhodopirellula</taxon>
    </lineage>
</organism>
<dbReference type="Proteomes" id="UP000319908">
    <property type="component" value="Unassembled WGS sequence"/>
</dbReference>
<gene>
    <name evidence="1" type="ORF">Poly21_09700</name>
</gene>
<keyword evidence="2" id="KW-1185">Reference proteome</keyword>
<protein>
    <recommendedName>
        <fullName evidence="3">1,4-alpha-glucan branching enzyme</fullName>
    </recommendedName>
</protein>
<accession>A0A5C6C612</accession>
<reference evidence="1 2" key="1">
    <citation type="journal article" date="2020" name="Antonie Van Leeuwenhoek">
        <title>Rhodopirellula heiligendammensis sp. nov., Rhodopirellula pilleata sp. nov., and Rhodopirellula solitaria sp. nov. isolated from natural or artificial marine surfaces in Northern Germany and California, USA, and emended description of the genus Rhodopirellula.</title>
        <authorList>
            <person name="Kallscheuer N."/>
            <person name="Wiegand S."/>
            <person name="Jogler M."/>
            <person name="Boedeker C."/>
            <person name="Peeters S.H."/>
            <person name="Rast P."/>
            <person name="Heuer A."/>
            <person name="Jetten M.S.M."/>
            <person name="Rohde M."/>
            <person name="Jogler C."/>
        </authorList>
    </citation>
    <scope>NUCLEOTIDE SEQUENCE [LARGE SCALE GENOMIC DNA]</scope>
    <source>
        <strain evidence="1 2">Poly21</strain>
    </source>
</reference>
<dbReference type="RefSeq" id="WP_146405778.1">
    <property type="nucleotide sequence ID" value="NZ_SJPU01000001.1"/>
</dbReference>
<evidence type="ECO:0000313" key="2">
    <source>
        <dbReference type="Proteomes" id="UP000319908"/>
    </source>
</evidence>
<dbReference type="AlphaFoldDB" id="A0A5C6C612"/>
<evidence type="ECO:0008006" key="3">
    <source>
        <dbReference type="Google" id="ProtNLM"/>
    </source>
</evidence>
<name>A0A5C6C612_9BACT</name>
<proteinExistence type="predicted"/>
<evidence type="ECO:0000313" key="1">
    <source>
        <dbReference type="EMBL" id="TWU18804.1"/>
    </source>
</evidence>
<dbReference type="OrthoDB" id="9808866at2"/>
<dbReference type="EMBL" id="SJPU01000001">
    <property type="protein sequence ID" value="TWU18804.1"/>
    <property type="molecule type" value="Genomic_DNA"/>
</dbReference>
<sequence>MATTTTNHQAIQNWIEERGGVPATVESTAATPDGVGVLRVDFPYGGRNDSLSTISWEDFFAKFDEAELAFLHEDETAEGEKSRFCKFVSRES</sequence>